<protein>
    <submittedName>
        <fullName evidence="2">Uncharacterized protein</fullName>
    </submittedName>
</protein>
<organism evidence="2 3">
    <name type="scientific">Oryza meyeriana var. granulata</name>
    <dbReference type="NCBI Taxonomy" id="110450"/>
    <lineage>
        <taxon>Eukaryota</taxon>
        <taxon>Viridiplantae</taxon>
        <taxon>Streptophyta</taxon>
        <taxon>Embryophyta</taxon>
        <taxon>Tracheophyta</taxon>
        <taxon>Spermatophyta</taxon>
        <taxon>Magnoliopsida</taxon>
        <taxon>Liliopsida</taxon>
        <taxon>Poales</taxon>
        <taxon>Poaceae</taxon>
        <taxon>BOP clade</taxon>
        <taxon>Oryzoideae</taxon>
        <taxon>Oryzeae</taxon>
        <taxon>Oryzinae</taxon>
        <taxon>Oryza</taxon>
        <taxon>Oryza meyeriana</taxon>
    </lineage>
</organism>
<gene>
    <name evidence="2" type="ORF">E2562_035896</name>
</gene>
<comment type="caution">
    <text evidence="2">The sequence shown here is derived from an EMBL/GenBank/DDBJ whole genome shotgun (WGS) entry which is preliminary data.</text>
</comment>
<feature type="region of interest" description="Disordered" evidence="1">
    <location>
        <begin position="88"/>
        <end position="110"/>
    </location>
</feature>
<sequence>MPDSQTACPPAAAALPVCAPSRPQPLRSRRVRFVVSRQVLRHDNRTSFRRGALGSLAHLWSMPSAPSRTNVCTCFTIRACSPSRSYVMRLPPGPSRSHRRTAMPRARSRR</sequence>
<evidence type="ECO:0000313" key="2">
    <source>
        <dbReference type="EMBL" id="KAF0920609.1"/>
    </source>
</evidence>
<feature type="compositionally biased region" description="Basic residues" evidence="1">
    <location>
        <begin position="96"/>
        <end position="110"/>
    </location>
</feature>
<dbReference type="AlphaFoldDB" id="A0A6G1E767"/>
<reference evidence="2 3" key="1">
    <citation type="submission" date="2019-11" db="EMBL/GenBank/DDBJ databases">
        <title>Whole genome sequence of Oryza granulata.</title>
        <authorList>
            <person name="Li W."/>
        </authorList>
    </citation>
    <scope>NUCLEOTIDE SEQUENCE [LARGE SCALE GENOMIC DNA]</scope>
    <source>
        <strain evidence="3">cv. Menghai</strain>
        <tissue evidence="2">Leaf</tissue>
    </source>
</reference>
<dbReference type="EMBL" id="SPHZ02000005">
    <property type="protein sequence ID" value="KAF0920609.1"/>
    <property type="molecule type" value="Genomic_DNA"/>
</dbReference>
<name>A0A6G1E767_9ORYZ</name>
<evidence type="ECO:0000256" key="1">
    <source>
        <dbReference type="SAM" id="MobiDB-lite"/>
    </source>
</evidence>
<proteinExistence type="predicted"/>
<evidence type="ECO:0000313" key="3">
    <source>
        <dbReference type="Proteomes" id="UP000479710"/>
    </source>
</evidence>
<accession>A0A6G1E767</accession>
<dbReference type="Proteomes" id="UP000479710">
    <property type="component" value="Unassembled WGS sequence"/>
</dbReference>
<keyword evidence="3" id="KW-1185">Reference proteome</keyword>